<accession>A0A1D3JED8</accession>
<dbReference type="EMBL" id="FLRI01000354">
    <property type="protein sequence ID" value="SBT84197.1"/>
    <property type="molecule type" value="Genomic_DNA"/>
</dbReference>
<gene>
    <name evidence="2" type="primary">PocGH01_00179400</name>
    <name evidence="2" type="ORF">POCGH01_00179400</name>
</gene>
<keyword evidence="3" id="KW-1185">Reference proteome</keyword>
<dbReference type="Pfam" id="PF05795">
    <property type="entry name" value="Plasmodium_Vir"/>
    <property type="match status" value="2"/>
</dbReference>
<dbReference type="InterPro" id="IPR008780">
    <property type="entry name" value="Plasmodium_Vir"/>
</dbReference>
<sequence length="344" mass="39946">MAGDSDEGPEEFAKNYLSSLPSVEFYNNVEKNYDDLSKYIKPCEKIKVKGKTDDVKTICKKFLRHLEKSPLWDLPNREYDFCSLLNYWIYDKLTYIFGNKDTSDVAFGNFQLIWSYPTEYITKNIPYKTKCKYGIDVHDHEDWKKRKEFYDYCVYFNTLNRMVTIYINKCNDFYEYIKKKEELYKYFQHLCDTEEAKCPKFYNECKMFNPNILLSKLHCREEMDRKKAATEALALQLASKQKPGQDDAAHQPNLPPHAFGDDTKLSQENSDIGTKVGQSVLGVAPVLLTATALYRYTPIGSWIRKVGGTNTNGIGDMDEFSSYTQESGDMFLGDTGNYISYQPI</sequence>
<organism evidence="2 3">
    <name type="scientific">Plasmodium ovale</name>
    <name type="common">malaria parasite P. ovale</name>
    <dbReference type="NCBI Taxonomy" id="36330"/>
    <lineage>
        <taxon>Eukaryota</taxon>
        <taxon>Sar</taxon>
        <taxon>Alveolata</taxon>
        <taxon>Apicomplexa</taxon>
        <taxon>Aconoidasida</taxon>
        <taxon>Haemosporida</taxon>
        <taxon>Plasmodiidae</taxon>
        <taxon>Plasmodium</taxon>
        <taxon>Plasmodium (Plasmodium)</taxon>
    </lineage>
</organism>
<dbReference type="AlphaFoldDB" id="A0A1D3JED8"/>
<dbReference type="VEuPathDB" id="PlasmoDB:PocGH01_00179400"/>
<evidence type="ECO:0000256" key="1">
    <source>
        <dbReference type="SAM" id="MobiDB-lite"/>
    </source>
</evidence>
<evidence type="ECO:0000313" key="3">
    <source>
        <dbReference type="Proteomes" id="UP000242942"/>
    </source>
</evidence>
<feature type="region of interest" description="Disordered" evidence="1">
    <location>
        <begin position="241"/>
        <end position="268"/>
    </location>
</feature>
<reference evidence="2 3" key="1">
    <citation type="submission" date="2016-06" db="EMBL/GenBank/DDBJ databases">
        <authorList>
            <consortium name="Pathogen Informatics"/>
        </authorList>
    </citation>
    <scope>NUCLEOTIDE SEQUENCE [LARGE SCALE GENOMIC DNA]</scope>
    <source>
        <strain evidence="2">PocGH01</strain>
    </source>
</reference>
<dbReference type="Proteomes" id="UP000242942">
    <property type="component" value="Unassembled WGS sequence"/>
</dbReference>
<dbReference type="VEuPathDB" id="PlasmoDB:POWCR01_000141900"/>
<protein>
    <submittedName>
        <fullName evidence="2">PIR protein</fullName>
    </submittedName>
</protein>
<evidence type="ECO:0000313" key="2">
    <source>
        <dbReference type="EMBL" id="SBT84197.1"/>
    </source>
</evidence>
<proteinExistence type="predicted"/>
<name>A0A1D3JED8_PLAOA</name>